<name>A0A1B8A8I7_FUSPO</name>
<feature type="region of interest" description="Disordered" evidence="1">
    <location>
        <begin position="38"/>
        <end position="76"/>
    </location>
</feature>
<evidence type="ECO:0000313" key="3">
    <source>
        <dbReference type="Proteomes" id="UP000091967"/>
    </source>
</evidence>
<dbReference type="AlphaFoldDB" id="A0A1B8A8I7"/>
<feature type="compositionally biased region" description="Polar residues" evidence="1">
    <location>
        <begin position="58"/>
        <end position="76"/>
    </location>
</feature>
<dbReference type="Proteomes" id="UP000091967">
    <property type="component" value="Unassembled WGS sequence"/>
</dbReference>
<keyword evidence="3" id="KW-1185">Reference proteome</keyword>
<accession>A0A1B8A8I7</accession>
<evidence type="ECO:0000256" key="1">
    <source>
        <dbReference type="SAM" id="MobiDB-lite"/>
    </source>
</evidence>
<dbReference type="EMBL" id="LYXU01000068">
    <property type="protein sequence ID" value="OBS16765.1"/>
    <property type="molecule type" value="Genomic_DNA"/>
</dbReference>
<organism evidence="2 3">
    <name type="scientific">Fusarium poae</name>
    <dbReference type="NCBI Taxonomy" id="36050"/>
    <lineage>
        <taxon>Eukaryota</taxon>
        <taxon>Fungi</taxon>
        <taxon>Dikarya</taxon>
        <taxon>Ascomycota</taxon>
        <taxon>Pezizomycotina</taxon>
        <taxon>Sordariomycetes</taxon>
        <taxon>Hypocreomycetidae</taxon>
        <taxon>Hypocreales</taxon>
        <taxon>Nectriaceae</taxon>
        <taxon>Fusarium</taxon>
    </lineage>
</organism>
<evidence type="ECO:0000313" key="2">
    <source>
        <dbReference type="EMBL" id="OBS16765.1"/>
    </source>
</evidence>
<protein>
    <submittedName>
        <fullName evidence="2">Uncharacterized protein</fullName>
    </submittedName>
</protein>
<proteinExistence type="predicted"/>
<comment type="caution">
    <text evidence="2">The sequence shown here is derived from an EMBL/GenBank/DDBJ whole genome shotgun (WGS) entry which is preliminary data.</text>
</comment>
<reference evidence="2 3" key="1">
    <citation type="submission" date="2016-06" db="EMBL/GenBank/DDBJ databases">
        <title>Living apart together: crosstalk between the core and supernumerary genomes in a fungal plant pathogen.</title>
        <authorList>
            <person name="Vanheule A."/>
            <person name="Audenaert K."/>
            <person name="Warris S."/>
            <person name="Van De Geest H."/>
            <person name="Schijlen E."/>
            <person name="Hofte M."/>
            <person name="De Saeger S."/>
            <person name="Haesaert G."/>
            <person name="Waalwijk C."/>
            <person name="Van Der Lee T."/>
        </authorList>
    </citation>
    <scope>NUCLEOTIDE SEQUENCE [LARGE SCALE GENOMIC DNA]</scope>
    <source>
        <strain evidence="2 3">2516</strain>
    </source>
</reference>
<gene>
    <name evidence="2" type="ORF">FPOA_12645</name>
</gene>
<sequence length="76" mass="8051">MDSYTSKFRSGQNNHDRRSCSICGQVLPEQNISRATSAHIEAKSPSGAAFVASHPAERTSSSAISAGNTRASNAQR</sequence>